<dbReference type="InterPro" id="IPR010982">
    <property type="entry name" value="Lambda_DNA-bd_dom_sf"/>
</dbReference>
<evidence type="ECO:0000313" key="4">
    <source>
        <dbReference type="Proteomes" id="UP000548082"/>
    </source>
</evidence>
<dbReference type="EMBL" id="JAARPL010000003">
    <property type="protein sequence ID" value="MBC1371779.1"/>
    <property type="molecule type" value="Genomic_DNA"/>
</dbReference>
<dbReference type="GO" id="GO:0003677">
    <property type="term" value="F:DNA binding"/>
    <property type="evidence" value="ECO:0007669"/>
    <property type="project" value="InterPro"/>
</dbReference>
<dbReference type="SUPFAM" id="SSF47413">
    <property type="entry name" value="lambda repressor-like DNA-binding domains"/>
    <property type="match status" value="1"/>
</dbReference>
<accession>A0A842B0Z9</accession>
<dbReference type="CDD" id="cd00093">
    <property type="entry name" value="HTH_XRE"/>
    <property type="match status" value="1"/>
</dbReference>
<evidence type="ECO:0000313" key="5">
    <source>
        <dbReference type="Proteomes" id="UP000591929"/>
    </source>
</evidence>
<dbReference type="Proteomes" id="UP000591929">
    <property type="component" value="Unassembled WGS sequence"/>
</dbReference>
<protein>
    <submittedName>
        <fullName evidence="3">Helix-turn-helix transcriptional regulator</fullName>
    </submittedName>
</protein>
<dbReference type="RefSeq" id="WP_185376389.1">
    <property type="nucleotide sequence ID" value="NZ_JAARPL010000003.1"/>
</dbReference>
<reference evidence="4 5" key="1">
    <citation type="submission" date="2020-03" db="EMBL/GenBank/DDBJ databases">
        <title>Soil Listeria distribution.</title>
        <authorList>
            <person name="Liao J."/>
            <person name="Wiedmann M."/>
        </authorList>
    </citation>
    <scope>NUCLEOTIDE SEQUENCE [LARGE SCALE GENOMIC DNA]</scope>
    <source>
        <strain evidence="3 4">FSL L7-0990</strain>
        <strain evidence="2 5">FSL L7-1681</strain>
    </source>
</reference>
<evidence type="ECO:0000259" key="1">
    <source>
        <dbReference type="PROSITE" id="PS50943"/>
    </source>
</evidence>
<proteinExistence type="predicted"/>
<name>A0A842B0Z9_9LIST</name>
<dbReference type="InterPro" id="IPR001387">
    <property type="entry name" value="Cro/C1-type_HTH"/>
</dbReference>
<evidence type="ECO:0000313" key="3">
    <source>
        <dbReference type="EMBL" id="MBC1795455.1"/>
    </source>
</evidence>
<evidence type="ECO:0000313" key="2">
    <source>
        <dbReference type="EMBL" id="MBC1371779.1"/>
    </source>
</evidence>
<dbReference type="Gene3D" id="1.10.260.40">
    <property type="entry name" value="lambda repressor-like DNA-binding domains"/>
    <property type="match status" value="1"/>
</dbReference>
<gene>
    <name evidence="2" type="ORF">HB847_05300</name>
    <name evidence="3" type="ORF">HCA55_01905</name>
</gene>
<dbReference type="PROSITE" id="PS50943">
    <property type="entry name" value="HTH_CROC1"/>
    <property type="match status" value="1"/>
</dbReference>
<feature type="domain" description="HTH cro/C1-type" evidence="1">
    <location>
        <begin position="7"/>
        <end position="67"/>
    </location>
</feature>
<dbReference type="EMBL" id="JAARVD010000001">
    <property type="protein sequence ID" value="MBC1795455.1"/>
    <property type="molecule type" value="Genomic_DNA"/>
</dbReference>
<sequence>MEFHKQLEVERKKRGLTLTKLSKQITDYTGNVTTDERIRNWELGISEIDIPSLRYLCNLYNIKADDFLDSHVDPDLDLNQRYYQFGKQIYDYCQVENIFEFLKTYDIVNEKDWIFVPKYDIIARTYEDHLKQDDAYDLDTYRCEAALSNLQFWMVEMDSYNIKSPETIMDALYIDDSGKLSITDKRDPISINQVMYELEKLRKDLFSVLEKPIFDDKEVNTWLYI</sequence>
<comment type="caution">
    <text evidence="3">The sequence shown here is derived from an EMBL/GenBank/DDBJ whole genome shotgun (WGS) entry which is preliminary data.</text>
</comment>
<dbReference type="Proteomes" id="UP000548082">
    <property type="component" value="Unassembled WGS sequence"/>
</dbReference>
<dbReference type="AlphaFoldDB" id="A0A842B0Z9"/>
<organism evidence="3 4">
    <name type="scientific">Listeria booriae</name>
    <dbReference type="NCBI Taxonomy" id="1552123"/>
    <lineage>
        <taxon>Bacteria</taxon>
        <taxon>Bacillati</taxon>
        <taxon>Bacillota</taxon>
        <taxon>Bacilli</taxon>
        <taxon>Bacillales</taxon>
        <taxon>Listeriaceae</taxon>
        <taxon>Listeria</taxon>
    </lineage>
</organism>